<comment type="similarity">
    <text evidence="4">Belongs to the Orn/Lys/Arg decarboxylase class-II family.</text>
</comment>
<evidence type="ECO:0000313" key="8">
    <source>
        <dbReference type="EMBL" id="GIG21081.1"/>
    </source>
</evidence>
<comment type="caution">
    <text evidence="8">The sequence shown here is derived from an EMBL/GenBank/DDBJ whole genome shotgun (WGS) entry which is preliminary data.</text>
</comment>
<dbReference type="InterPro" id="IPR022643">
    <property type="entry name" value="De-COase2_C"/>
</dbReference>
<dbReference type="SUPFAM" id="SSF50621">
    <property type="entry name" value="Alanine racemase C-terminal domain-like"/>
    <property type="match status" value="1"/>
</dbReference>
<evidence type="ECO:0000259" key="6">
    <source>
        <dbReference type="Pfam" id="PF00278"/>
    </source>
</evidence>
<dbReference type="Gene3D" id="2.40.37.10">
    <property type="entry name" value="Lyase, Ornithine Decarboxylase, Chain A, domain 1"/>
    <property type="match status" value="1"/>
</dbReference>
<dbReference type="GO" id="GO:0009089">
    <property type="term" value="P:lysine biosynthetic process via diaminopimelate"/>
    <property type="evidence" value="ECO:0007669"/>
    <property type="project" value="TreeGrafter"/>
</dbReference>
<evidence type="ECO:0000256" key="3">
    <source>
        <dbReference type="PIRSR" id="PIRSR600183-50"/>
    </source>
</evidence>
<evidence type="ECO:0000259" key="7">
    <source>
        <dbReference type="Pfam" id="PF02784"/>
    </source>
</evidence>
<dbReference type="InterPro" id="IPR029066">
    <property type="entry name" value="PLP-binding_barrel"/>
</dbReference>
<feature type="domain" description="Orn/DAP/Arg decarboxylase 2 N-terminal" evidence="7">
    <location>
        <begin position="72"/>
        <end position="290"/>
    </location>
</feature>
<dbReference type="PRINTS" id="PR01179">
    <property type="entry name" value="ODADCRBXLASE"/>
</dbReference>
<organism evidence="8 9">
    <name type="scientific">Cellulomonas chitinilytica</name>
    <dbReference type="NCBI Taxonomy" id="398759"/>
    <lineage>
        <taxon>Bacteria</taxon>
        <taxon>Bacillati</taxon>
        <taxon>Actinomycetota</taxon>
        <taxon>Actinomycetes</taxon>
        <taxon>Micrococcales</taxon>
        <taxon>Cellulomonadaceae</taxon>
        <taxon>Cellulomonas</taxon>
    </lineage>
</organism>
<dbReference type="SUPFAM" id="SSF51419">
    <property type="entry name" value="PLP-binding barrel"/>
    <property type="match status" value="1"/>
</dbReference>
<evidence type="ECO:0000256" key="2">
    <source>
        <dbReference type="ARBA" id="ARBA00022898"/>
    </source>
</evidence>
<dbReference type="PANTHER" id="PTHR43727:SF2">
    <property type="entry name" value="GROUP IV DECARBOXYLASE"/>
    <property type="match status" value="1"/>
</dbReference>
<dbReference type="GO" id="GO:0008836">
    <property type="term" value="F:diaminopimelate decarboxylase activity"/>
    <property type="evidence" value="ECO:0007669"/>
    <property type="project" value="TreeGrafter"/>
</dbReference>
<evidence type="ECO:0000256" key="4">
    <source>
        <dbReference type="RuleBase" id="RU003737"/>
    </source>
</evidence>
<evidence type="ECO:0000256" key="5">
    <source>
        <dbReference type="SAM" id="MobiDB-lite"/>
    </source>
</evidence>
<comment type="cofactor">
    <cofactor evidence="1 3">
        <name>pyridoxal 5'-phosphate</name>
        <dbReference type="ChEBI" id="CHEBI:597326"/>
    </cofactor>
</comment>
<dbReference type="InterPro" id="IPR022644">
    <property type="entry name" value="De-COase2_N"/>
</dbReference>
<dbReference type="PANTHER" id="PTHR43727">
    <property type="entry name" value="DIAMINOPIMELATE DECARBOXYLASE"/>
    <property type="match status" value="1"/>
</dbReference>
<reference evidence="8" key="1">
    <citation type="submission" date="2021-01" db="EMBL/GenBank/DDBJ databases">
        <title>Whole genome shotgun sequence of Cellulomonas chitinilytica NBRC 110799.</title>
        <authorList>
            <person name="Komaki H."/>
            <person name="Tamura T."/>
        </authorList>
    </citation>
    <scope>NUCLEOTIDE SEQUENCE</scope>
    <source>
        <strain evidence="8">NBRC 110799</strain>
    </source>
</reference>
<accession>A0A919U165</accession>
<dbReference type="EMBL" id="BONK01000005">
    <property type="protein sequence ID" value="GIG21081.1"/>
    <property type="molecule type" value="Genomic_DNA"/>
</dbReference>
<proteinExistence type="inferred from homology"/>
<evidence type="ECO:0000256" key="1">
    <source>
        <dbReference type="ARBA" id="ARBA00001933"/>
    </source>
</evidence>
<dbReference type="RefSeq" id="WP_203751663.1">
    <property type="nucleotide sequence ID" value="NZ_BONK01000005.1"/>
</dbReference>
<dbReference type="AlphaFoldDB" id="A0A919U165"/>
<gene>
    <name evidence="8" type="primary">lysA_1</name>
    <name evidence="8" type="ORF">Cch01nite_18050</name>
</gene>
<keyword evidence="2 3" id="KW-0663">Pyridoxal phosphate</keyword>
<feature type="domain" description="Orn/DAP/Arg decarboxylase 2 C-terminal" evidence="6">
    <location>
        <begin position="293"/>
        <end position="383"/>
    </location>
</feature>
<evidence type="ECO:0000313" key="9">
    <source>
        <dbReference type="Proteomes" id="UP000632740"/>
    </source>
</evidence>
<dbReference type="Proteomes" id="UP000632740">
    <property type="component" value="Unassembled WGS sequence"/>
</dbReference>
<dbReference type="InterPro" id="IPR009006">
    <property type="entry name" value="Ala_racemase/Decarboxylase_C"/>
</dbReference>
<dbReference type="Pfam" id="PF02784">
    <property type="entry name" value="Orn_Arg_deC_N"/>
    <property type="match status" value="1"/>
</dbReference>
<sequence>MPPTGAEGERRAAVLPADAHETTHPSRPLPVDVVPHLDPAATPLRVYLPSVGRAHVARVGRAVSGAAVDGVRVRAAYSIKTNPDPRLLAAVRDDGFHVEAISQSEVEHAVAAGFAPHRIVLNGPAKWWPAPVTPGPFGAVFCDSVEELRETADRPHGGAPVAGVVGVRVRPPGVTSRFGVELHDPSVLDAVVGSLSRLRPDVRLGLHVHVPPRDVGAPRWWELVDGVVRAAAELESRSGRAVRCLDLGGGWEPADLLDGMLPRLRRTLGGVRRRLERLDEVLLEPGRAVAQPLVALVTRVLAVRSAAAWTDVVVDASIADVPEIGRTAHDWWLARPGHRVPVLAGGGGRVLGRTCMETDVLHDRLRVPDGTRAGDVLVITDVGAYDTSKSYRFGRGDARRPVDVTEV</sequence>
<protein>
    <submittedName>
        <fullName evidence="8">Diaminopimelate decarboxylase</fullName>
    </submittedName>
</protein>
<feature type="active site" description="Proton donor" evidence="3">
    <location>
        <position position="355"/>
    </location>
</feature>
<name>A0A919U165_9CELL</name>
<keyword evidence="9" id="KW-1185">Reference proteome</keyword>
<dbReference type="Pfam" id="PF00278">
    <property type="entry name" value="Orn_DAP_Arg_deC"/>
    <property type="match status" value="1"/>
</dbReference>
<feature type="compositionally biased region" description="Basic and acidic residues" evidence="5">
    <location>
        <begin position="7"/>
        <end position="24"/>
    </location>
</feature>
<feature type="region of interest" description="Disordered" evidence="5">
    <location>
        <begin position="1"/>
        <end position="32"/>
    </location>
</feature>
<feature type="modified residue" description="N6-(pyridoxal phosphate)lysine" evidence="3">
    <location>
        <position position="80"/>
    </location>
</feature>
<dbReference type="Gene3D" id="3.20.20.10">
    <property type="entry name" value="Alanine racemase"/>
    <property type="match status" value="1"/>
</dbReference>
<dbReference type="InterPro" id="IPR000183">
    <property type="entry name" value="Orn/DAP/Arg_de-COase"/>
</dbReference>